<dbReference type="InterPro" id="IPR027417">
    <property type="entry name" value="P-loop_NTPase"/>
</dbReference>
<dbReference type="Gene3D" id="3.40.50.300">
    <property type="entry name" value="P-loop containing nucleotide triphosphate hydrolases"/>
    <property type="match status" value="1"/>
</dbReference>
<keyword evidence="3" id="KW-0378">Hydrolase</keyword>
<evidence type="ECO:0008006" key="7">
    <source>
        <dbReference type="Google" id="ProtNLM"/>
    </source>
</evidence>
<comment type="similarity">
    <text evidence="1">Belongs to the GPN-loop GTPase family.</text>
</comment>
<dbReference type="Pfam" id="PF03029">
    <property type="entry name" value="ATP_bind_1"/>
    <property type="match status" value="1"/>
</dbReference>
<dbReference type="Proteomes" id="UP001321825">
    <property type="component" value="Chromosome"/>
</dbReference>
<evidence type="ECO:0000313" key="5">
    <source>
        <dbReference type="EMBL" id="BCX81911.1"/>
    </source>
</evidence>
<dbReference type="KEGG" id="mcau:MIT9_P1493"/>
<evidence type="ECO:0000256" key="4">
    <source>
        <dbReference type="ARBA" id="ARBA00023134"/>
    </source>
</evidence>
<proteinExistence type="inferred from homology"/>
<sequence>MKTDQVYDKLIFTGPVGAGKTTAIASISDTPPVRTDACATDMTSARKPETTVALDYGVLRLDDGGKLHLYGTPGQERFDFMWEILVRGGIGLVLLLDNTRTDPFQDMRFFIQRFHPFIDATGLVVGVTRMDLKATPSLEAYYNSLEQLGIRAPVLEIDARRRTDVVLLVQALLFHLNPGVLMEESDA</sequence>
<gene>
    <name evidence="5" type="ORF">MIT9_P1493</name>
</gene>
<dbReference type="RefSeq" id="WP_317704334.1">
    <property type="nucleotide sequence ID" value="NZ_AP024714.1"/>
</dbReference>
<dbReference type="GO" id="GO:0005525">
    <property type="term" value="F:GTP binding"/>
    <property type="evidence" value="ECO:0007669"/>
    <property type="project" value="UniProtKB-KW"/>
</dbReference>
<accession>A0AAU9BTH7</accession>
<evidence type="ECO:0000313" key="6">
    <source>
        <dbReference type="Proteomes" id="UP001321825"/>
    </source>
</evidence>
<name>A0AAU9BTH7_9GAMM</name>
<evidence type="ECO:0000256" key="1">
    <source>
        <dbReference type="ARBA" id="ARBA00005290"/>
    </source>
</evidence>
<dbReference type="PANTHER" id="PTHR42708:SF1">
    <property type="entry name" value="GLIDING MOTILITY PROTEIN MGLA"/>
    <property type="match status" value="1"/>
</dbReference>
<evidence type="ECO:0000256" key="2">
    <source>
        <dbReference type="ARBA" id="ARBA00022741"/>
    </source>
</evidence>
<dbReference type="GO" id="GO:0016787">
    <property type="term" value="F:hydrolase activity"/>
    <property type="evidence" value="ECO:0007669"/>
    <property type="project" value="UniProtKB-KW"/>
</dbReference>
<dbReference type="EMBL" id="AP024714">
    <property type="protein sequence ID" value="BCX81911.1"/>
    <property type="molecule type" value="Genomic_DNA"/>
</dbReference>
<organism evidence="5 6">
    <name type="scientific">Methylomarinovum caldicuralii</name>
    <dbReference type="NCBI Taxonomy" id="438856"/>
    <lineage>
        <taxon>Bacteria</taxon>
        <taxon>Pseudomonadati</taxon>
        <taxon>Pseudomonadota</taxon>
        <taxon>Gammaproteobacteria</taxon>
        <taxon>Methylococcales</taxon>
        <taxon>Methylothermaceae</taxon>
        <taxon>Methylomarinovum</taxon>
    </lineage>
</organism>
<keyword evidence="4" id="KW-0342">GTP-binding</keyword>
<dbReference type="CDD" id="cd00882">
    <property type="entry name" value="Ras_like_GTPase"/>
    <property type="match status" value="1"/>
</dbReference>
<keyword evidence="6" id="KW-1185">Reference proteome</keyword>
<protein>
    <recommendedName>
        <fullName evidence="7">GTP-binding protein</fullName>
    </recommendedName>
</protein>
<dbReference type="SUPFAM" id="SSF52540">
    <property type="entry name" value="P-loop containing nucleoside triphosphate hydrolases"/>
    <property type="match status" value="1"/>
</dbReference>
<dbReference type="PANTHER" id="PTHR42708">
    <property type="entry name" value="ATP/GTP-BINDING PROTEIN-RELATED"/>
    <property type="match status" value="1"/>
</dbReference>
<keyword evidence="2" id="KW-0547">Nucleotide-binding</keyword>
<dbReference type="InterPro" id="IPR052705">
    <property type="entry name" value="Gliding_Motility_GTPase"/>
</dbReference>
<reference evidence="6" key="1">
    <citation type="journal article" date="2024" name="Int. J. Syst. Evol. Microbiol.">
        <title>Methylomarinovum tepidoasis sp. nov., a moderately thermophilic methanotroph of the family Methylothermaceae isolated from a deep-sea hydrothermal field.</title>
        <authorList>
            <person name="Hirayama H."/>
            <person name="Takaki Y."/>
            <person name="Abe M."/>
            <person name="Miyazaki M."/>
            <person name="Uematsu K."/>
            <person name="Matsui Y."/>
            <person name="Takai K."/>
        </authorList>
    </citation>
    <scope>NUCLEOTIDE SEQUENCE [LARGE SCALE GENOMIC DNA]</scope>
    <source>
        <strain evidence="6">IT-9</strain>
    </source>
</reference>
<dbReference type="InterPro" id="IPR004130">
    <property type="entry name" value="Gpn"/>
</dbReference>
<evidence type="ECO:0000256" key="3">
    <source>
        <dbReference type="ARBA" id="ARBA00022801"/>
    </source>
</evidence>
<dbReference type="AlphaFoldDB" id="A0AAU9BTH7"/>